<dbReference type="AlphaFoldDB" id="A0AA85G9W3"/>
<name>A0AA85G9W3_9TREM</name>
<reference evidence="1" key="1">
    <citation type="submission" date="2022-06" db="EMBL/GenBank/DDBJ databases">
        <authorList>
            <person name="Berger JAMES D."/>
            <person name="Berger JAMES D."/>
        </authorList>
    </citation>
    <scope>NUCLEOTIDE SEQUENCE [LARGE SCALE GENOMIC DNA]</scope>
</reference>
<evidence type="ECO:0000313" key="1">
    <source>
        <dbReference type="Proteomes" id="UP000050792"/>
    </source>
</evidence>
<dbReference type="Proteomes" id="UP000050792">
    <property type="component" value="Unassembled WGS sequence"/>
</dbReference>
<reference evidence="2" key="2">
    <citation type="submission" date="2023-11" db="UniProtKB">
        <authorList>
            <consortium name="WormBaseParasite"/>
        </authorList>
    </citation>
    <scope>IDENTIFICATION</scope>
</reference>
<evidence type="ECO:0000313" key="2">
    <source>
        <dbReference type="WBParaSite" id="SRDH1_81840.1"/>
    </source>
</evidence>
<accession>A0AA85G9W3</accession>
<dbReference type="WBParaSite" id="SRDH1_81840.1">
    <property type="protein sequence ID" value="SRDH1_81840.1"/>
    <property type="gene ID" value="SRDH1_81840"/>
</dbReference>
<keyword evidence="1" id="KW-1185">Reference proteome</keyword>
<organism evidence="1 2">
    <name type="scientific">Schistosoma rodhaini</name>
    <dbReference type="NCBI Taxonomy" id="6188"/>
    <lineage>
        <taxon>Eukaryota</taxon>
        <taxon>Metazoa</taxon>
        <taxon>Spiralia</taxon>
        <taxon>Lophotrochozoa</taxon>
        <taxon>Platyhelminthes</taxon>
        <taxon>Trematoda</taxon>
        <taxon>Digenea</taxon>
        <taxon>Strigeidida</taxon>
        <taxon>Schistosomatoidea</taxon>
        <taxon>Schistosomatidae</taxon>
        <taxon>Schistosoma</taxon>
    </lineage>
</organism>
<protein>
    <submittedName>
        <fullName evidence="2">Uncharacterized protein</fullName>
    </submittedName>
</protein>
<proteinExistence type="predicted"/>
<sequence>MWYSSIVYVIIIFSIIHPSIEDLYDWAKLVTLEFHRDQAKRQSNYAILQMKKSIKEMIDIKCKFIIQWIEYLLSIYI</sequence>